<evidence type="ECO:0000313" key="1">
    <source>
        <dbReference type="EMBL" id="KAG6960083.1"/>
    </source>
</evidence>
<proteinExistence type="predicted"/>
<reference evidence="1" key="1">
    <citation type="submission" date="2021-01" db="EMBL/GenBank/DDBJ databases">
        <title>Phytophthora aleatoria, a newly-described species from Pinus radiata is distinct from Phytophthora cactorum isolates based on comparative genomics.</title>
        <authorList>
            <person name="Mcdougal R."/>
            <person name="Panda P."/>
            <person name="Williams N."/>
            <person name="Studholme D.J."/>
        </authorList>
    </citation>
    <scope>NUCLEOTIDE SEQUENCE</scope>
    <source>
        <strain evidence="1">NZFS 4037</strain>
    </source>
</reference>
<accession>A0A8J5J307</accession>
<name>A0A8J5J307_9STRA</name>
<dbReference type="Proteomes" id="UP000709295">
    <property type="component" value="Unassembled WGS sequence"/>
</dbReference>
<gene>
    <name evidence="1" type="ORF">JG688_00009787</name>
</gene>
<dbReference type="EMBL" id="JAENGY010000579">
    <property type="protein sequence ID" value="KAG6960083.1"/>
    <property type="molecule type" value="Genomic_DNA"/>
</dbReference>
<organism evidence="1 2">
    <name type="scientific">Phytophthora aleatoria</name>
    <dbReference type="NCBI Taxonomy" id="2496075"/>
    <lineage>
        <taxon>Eukaryota</taxon>
        <taxon>Sar</taxon>
        <taxon>Stramenopiles</taxon>
        <taxon>Oomycota</taxon>
        <taxon>Peronosporomycetes</taxon>
        <taxon>Peronosporales</taxon>
        <taxon>Peronosporaceae</taxon>
        <taxon>Phytophthora</taxon>
    </lineage>
</organism>
<evidence type="ECO:0000313" key="2">
    <source>
        <dbReference type="Proteomes" id="UP000709295"/>
    </source>
</evidence>
<protein>
    <submittedName>
        <fullName evidence="1">Uncharacterized protein</fullName>
    </submittedName>
</protein>
<sequence>MPLTKWFRSHQAGGVEDEVVQSLAEALNTKANAKPTTQRSLRSRSLGSGLRVTRDVTAGENLQCTRCQSRRRFTIDGLTYRHRHGEDGWSCNAVPSGHPLLIHSTTLTPQTHMDDFFNLNLGRSHLMTIPLPANAHPSIIFIDCPP</sequence>
<comment type="caution">
    <text evidence="1">The sequence shown here is derived from an EMBL/GenBank/DDBJ whole genome shotgun (WGS) entry which is preliminary data.</text>
</comment>
<keyword evidence="2" id="KW-1185">Reference proteome</keyword>
<dbReference type="AlphaFoldDB" id="A0A8J5J307"/>